<dbReference type="OrthoDB" id="119940at2759"/>
<name>A0A8T1W0K9_9STRA</name>
<sequence>MVSPDPAQAINRVETSSTRSLRGADTTIDNTDDEQRIVNPVTALKDRLDFRKWSKDGKTAEDIYQEKGINFLSFKAYVTRDYGALKKHPDYKKYLNFDEFLKKKELKKIKKMNKKKNKKKNTES</sequence>
<comment type="caution">
    <text evidence="2">The sequence shown here is derived from an EMBL/GenBank/DDBJ whole genome shotgun (WGS) entry which is preliminary data.</text>
</comment>
<feature type="region of interest" description="Disordered" evidence="1">
    <location>
        <begin position="1"/>
        <end position="32"/>
    </location>
</feature>
<evidence type="ECO:0008006" key="4">
    <source>
        <dbReference type="Google" id="ProtNLM"/>
    </source>
</evidence>
<evidence type="ECO:0000313" key="3">
    <source>
        <dbReference type="Proteomes" id="UP000693981"/>
    </source>
</evidence>
<evidence type="ECO:0000256" key="1">
    <source>
        <dbReference type="SAM" id="MobiDB-lite"/>
    </source>
</evidence>
<proteinExistence type="predicted"/>
<dbReference type="EMBL" id="JAGDFL010000502">
    <property type="protein sequence ID" value="KAG7386746.1"/>
    <property type="molecule type" value="Genomic_DNA"/>
</dbReference>
<dbReference type="AlphaFoldDB" id="A0A8T1W0K9"/>
<gene>
    <name evidence="2" type="ORF">PHYBOEH_008599</name>
</gene>
<keyword evidence="3" id="KW-1185">Reference proteome</keyword>
<reference evidence="2" key="1">
    <citation type="submission" date="2021-02" db="EMBL/GenBank/DDBJ databases">
        <authorList>
            <person name="Palmer J.M."/>
        </authorList>
    </citation>
    <scope>NUCLEOTIDE SEQUENCE</scope>
    <source>
        <strain evidence="2">SCRP23</strain>
    </source>
</reference>
<dbReference type="Proteomes" id="UP000693981">
    <property type="component" value="Unassembled WGS sequence"/>
</dbReference>
<accession>A0A8T1W0K9</accession>
<protein>
    <recommendedName>
        <fullName evidence="4">RxLR effector protein</fullName>
    </recommendedName>
</protein>
<evidence type="ECO:0000313" key="2">
    <source>
        <dbReference type="EMBL" id="KAG7386746.1"/>
    </source>
</evidence>
<organism evidence="2 3">
    <name type="scientific">Phytophthora boehmeriae</name>
    <dbReference type="NCBI Taxonomy" id="109152"/>
    <lineage>
        <taxon>Eukaryota</taxon>
        <taxon>Sar</taxon>
        <taxon>Stramenopiles</taxon>
        <taxon>Oomycota</taxon>
        <taxon>Peronosporomycetes</taxon>
        <taxon>Peronosporales</taxon>
        <taxon>Peronosporaceae</taxon>
        <taxon>Phytophthora</taxon>
    </lineage>
</organism>